<proteinExistence type="predicted"/>
<protein>
    <submittedName>
        <fullName evidence="1">Phage tail protein</fullName>
    </submittedName>
</protein>
<organism evidence="1">
    <name type="scientific">bacterium 19MO03SA05</name>
    <dbReference type="NCBI Taxonomy" id="2920620"/>
    <lineage>
        <taxon>Bacteria</taxon>
    </lineage>
</organism>
<reference evidence="1" key="1">
    <citation type="submission" date="2022-03" db="EMBL/GenBank/DDBJ databases">
        <title>Sea Food Isolates.</title>
        <authorList>
            <person name="Li c."/>
        </authorList>
    </citation>
    <scope>NUCLEOTIDE SEQUENCE</scope>
    <source>
        <strain evidence="1">19MO03SA05</strain>
    </source>
</reference>
<dbReference type="AlphaFoldDB" id="A0AAU6VIH8"/>
<accession>A0AAU6VIH8</accession>
<name>A0AAU6VIH8_UNCXX</name>
<dbReference type="Pfam" id="PF06891">
    <property type="entry name" value="P2_Phage_GpR"/>
    <property type="match status" value="1"/>
</dbReference>
<dbReference type="InterPro" id="IPR009678">
    <property type="entry name" value="Phage_tail_completion_R"/>
</dbReference>
<dbReference type="EMBL" id="CP095351">
    <property type="protein sequence ID" value="XAG86239.1"/>
    <property type="molecule type" value="Genomic_DNA"/>
</dbReference>
<gene>
    <name evidence="1" type="ORF">MRM63_13690</name>
</gene>
<evidence type="ECO:0000313" key="1">
    <source>
        <dbReference type="EMBL" id="XAG86239.1"/>
    </source>
</evidence>
<sequence>MSTQYQAGYKMKALRYHMEKCVGKQIAQRLDAEMTDISLRLNPKNMGHGMDLMYQKYKAEFYLDRFPFKKYDPAVLFANVGAWLLDNDDERNYSNELSDPDIDVVIEDENSAEVLIIIEFEEAVKVIEDENGPIYWRGKNWRIAEYEIWVAETLRDVVAQ</sequence>